<dbReference type="GO" id="GO:0016747">
    <property type="term" value="F:acyltransferase activity, transferring groups other than amino-acyl groups"/>
    <property type="evidence" value="ECO:0007669"/>
    <property type="project" value="InterPro"/>
</dbReference>
<dbReference type="Pfam" id="PF13508">
    <property type="entry name" value="Acetyltransf_7"/>
    <property type="match status" value="1"/>
</dbReference>
<keyword evidence="4" id="KW-1185">Reference proteome</keyword>
<dbReference type="AlphaFoldDB" id="A0A9P9WJE0"/>
<evidence type="ECO:0000313" key="3">
    <source>
        <dbReference type="EMBL" id="KAI1866510.1"/>
    </source>
</evidence>
<dbReference type="Gene3D" id="3.40.630.30">
    <property type="match status" value="1"/>
</dbReference>
<dbReference type="InterPro" id="IPR000182">
    <property type="entry name" value="GNAT_dom"/>
</dbReference>
<evidence type="ECO:0000313" key="4">
    <source>
        <dbReference type="Proteomes" id="UP000829685"/>
    </source>
</evidence>
<dbReference type="PANTHER" id="PTHR42791">
    <property type="entry name" value="GNAT FAMILY ACETYLTRANSFERASE"/>
    <property type="match status" value="1"/>
</dbReference>
<organism evidence="3 4">
    <name type="scientific">Neoarthrinium moseri</name>
    <dbReference type="NCBI Taxonomy" id="1658444"/>
    <lineage>
        <taxon>Eukaryota</taxon>
        <taxon>Fungi</taxon>
        <taxon>Dikarya</taxon>
        <taxon>Ascomycota</taxon>
        <taxon>Pezizomycotina</taxon>
        <taxon>Sordariomycetes</taxon>
        <taxon>Xylariomycetidae</taxon>
        <taxon>Amphisphaeriales</taxon>
        <taxon>Apiosporaceae</taxon>
        <taxon>Neoarthrinium</taxon>
    </lineage>
</organism>
<name>A0A9P9WJE0_9PEZI</name>
<dbReference type="InterPro" id="IPR016181">
    <property type="entry name" value="Acyl_CoA_acyltransferase"/>
</dbReference>
<accession>A0A9P9WJE0</accession>
<feature type="domain" description="N-acetyltransferase" evidence="2">
    <location>
        <begin position="154"/>
        <end position="255"/>
    </location>
</feature>
<dbReference type="InterPro" id="IPR052523">
    <property type="entry name" value="Trichothecene_AcTrans"/>
</dbReference>
<protein>
    <recommendedName>
        <fullName evidence="2">N-acetyltransferase domain-containing protein</fullName>
    </recommendedName>
</protein>
<dbReference type="CDD" id="cd04301">
    <property type="entry name" value="NAT_SF"/>
    <property type="match status" value="1"/>
</dbReference>
<comment type="caution">
    <text evidence="3">The sequence shown here is derived from an EMBL/GenBank/DDBJ whole genome shotgun (WGS) entry which is preliminary data.</text>
</comment>
<reference evidence="3" key="1">
    <citation type="submission" date="2021-03" db="EMBL/GenBank/DDBJ databases">
        <title>Revisited historic fungal species revealed as producer of novel bioactive compounds through whole genome sequencing and comparative genomics.</title>
        <authorList>
            <person name="Vignolle G.A."/>
            <person name="Hochenegger N."/>
            <person name="Mach R.L."/>
            <person name="Mach-Aigner A.R."/>
            <person name="Javad Rahimi M."/>
            <person name="Salim K.A."/>
            <person name="Chan C.M."/>
            <person name="Lim L.B.L."/>
            <person name="Cai F."/>
            <person name="Druzhinina I.S."/>
            <person name="U'Ren J.M."/>
            <person name="Derntl C."/>
        </authorList>
    </citation>
    <scope>NUCLEOTIDE SEQUENCE</scope>
    <source>
        <strain evidence="3">TUCIM 5799</strain>
    </source>
</reference>
<dbReference type="PROSITE" id="PS51186">
    <property type="entry name" value="GNAT"/>
    <property type="match status" value="1"/>
</dbReference>
<dbReference type="Proteomes" id="UP000829685">
    <property type="component" value="Unassembled WGS sequence"/>
</dbReference>
<dbReference type="SUPFAM" id="SSF55729">
    <property type="entry name" value="Acyl-CoA N-acyltransferases (Nat)"/>
    <property type="match status" value="1"/>
</dbReference>
<gene>
    <name evidence="3" type="ORF">JX265_007811</name>
</gene>
<proteinExistence type="predicted"/>
<sequence length="264" mass="28937">MSKPTFTLSRASLKDVPRIGEIAVRVFETDTHSQMKVMTKKPDEWRQGFEEGARNYIESQRVVMLKATDDRDGTVAGTLAWVFRGVEMDSSAGDSGDATAQEEQASEPGKEESAGATGDAAQDVAAEQAPVPGAEKVKELEKMTSDHLYGFMDRVLPVDGRGMFVAGCSVDPSYQGQGVGSLLMDQATEKADMFGLSIWVHSSEAGWPFYAKHGFKEVERLTLDLDEWAPGPPPKDGVFGDREKWGEYIFRYMAREPKSTGSGH</sequence>
<feature type="region of interest" description="Disordered" evidence="1">
    <location>
        <begin position="90"/>
        <end position="132"/>
    </location>
</feature>
<evidence type="ECO:0000259" key="2">
    <source>
        <dbReference type="PROSITE" id="PS51186"/>
    </source>
</evidence>
<dbReference type="EMBL" id="JAFIMR010000020">
    <property type="protein sequence ID" value="KAI1866510.1"/>
    <property type="molecule type" value="Genomic_DNA"/>
</dbReference>
<evidence type="ECO:0000256" key="1">
    <source>
        <dbReference type="SAM" id="MobiDB-lite"/>
    </source>
</evidence>
<dbReference type="PANTHER" id="PTHR42791:SF2">
    <property type="entry name" value="N-ACETYLTRANSFERASE DOMAIN-CONTAINING PROTEIN"/>
    <property type="match status" value="1"/>
</dbReference>